<dbReference type="OrthoDB" id="74319at2759"/>
<dbReference type="Gene3D" id="2.40.50.140">
    <property type="entry name" value="Nucleic acid-binding proteins"/>
    <property type="match status" value="1"/>
</dbReference>
<organism evidence="2">
    <name type="scientific">Cladocopium goreaui</name>
    <dbReference type="NCBI Taxonomy" id="2562237"/>
    <lineage>
        <taxon>Eukaryota</taxon>
        <taxon>Sar</taxon>
        <taxon>Alveolata</taxon>
        <taxon>Dinophyceae</taxon>
        <taxon>Suessiales</taxon>
        <taxon>Symbiodiniaceae</taxon>
        <taxon>Cladocopium</taxon>
    </lineage>
</organism>
<dbReference type="SUPFAM" id="SSF50249">
    <property type="entry name" value="Nucleic acid-binding proteins"/>
    <property type="match status" value="1"/>
</dbReference>
<dbReference type="EMBL" id="CAMXCT020006498">
    <property type="protein sequence ID" value="CAL1168134.1"/>
    <property type="molecule type" value="Genomic_DNA"/>
</dbReference>
<reference evidence="3" key="2">
    <citation type="submission" date="2024-04" db="EMBL/GenBank/DDBJ databases">
        <authorList>
            <person name="Chen Y."/>
            <person name="Shah S."/>
            <person name="Dougan E. K."/>
            <person name="Thang M."/>
            <person name="Chan C."/>
        </authorList>
    </citation>
    <scope>NUCLEOTIDE SEQUENCE [LARGE SCALE GENOMIC DNA]</scope>
</reference>
<sequence length="188" mass="20491">MVLKSTKCEGVVNYVNHAQGYGWIRCQPGEKQFGCDVLITDLQDLKMGDRVHFEMQRDPETERPQAKQITVKPRPFRSMAELMGDAMPYRAERDPRGAIEVLKQKRDLRSIGVALYQPPTQQPVTPAAFLGPEADYPARQYSPARAADAGADAVAADPAVAALVPNMGSPCVQPKANPGQVTVDSQGT</sequence>
<keyword evidence="4" id="KW-1185">Reference proteome</keyword>
<dbReference type="EMBL" id="CAMXCT010006498">
    <property type="protein sequence ID" value="CAI4014759.1"/>
    <property type="molecule type" value="Genomic_DNA"/>
</dbReference>
<proteinExistence type="predicted"/>
<protein>
    <recommendedName>
        <fullName evidence="1">CSD domain-containing protein</fullName>
    </recommendedName>
</protein>
<evidence type="ECO:0000313" key="3">
    <source>
        <dbReference type="EMBL" id="CAL1168134.1"/>
    </source>
</evidence>
<gene>
    <name evidence="2" type="ORF">C1SCF055_LOCUS39634</name>
</gene>
<dbReference type="InterPro" id="IPR002059">
    <property type="entry name" value="CSP_DNA-bd"/>
</dbReference>
<dbReference type="InterPro" id="IPR012340">
    <property type="entry name" value="NA-bd_OB-fold"/>
</dbReference>
<evidence type="ECO:0000259" key="1">
    <source>
        <dbReference type="PROSITE" id="PS51857"/>
    </source>
</evidence>
<dbReference type="AlphaFoldDB" id="A0A9P1GL27"/>
<feature type="domain" description="CSD" evidence="1">
    <location>
        <begin position="7"/>
        <end position="71"/>
    </location>
</feature>
<evidence type="ECO:0000313" key="4">
    <source>
        <dbReference type="Proteomes" id="UP001152797"/>
    </source>
</evidence>
<dbReference type="GO" id="GO:0003676">
    <property type="term" value="F:nucleic acid binding"/>
    <property type="evidence" value="ECO:0007669"/>
    <property type="project" value="InterPro"/>
</dbReference>
<accession>A0A9P1GL27</accession>
<dbReference type="Proteomes" id="UP001152797">
    <property type="component" value="Unassembled WGS sequence"/>
</dbReference>
<dbReference type="PROSITE" id="PS51857">
    <property type="entry name" value="CSD_2"/>
    <property type="match status" value="1"/>
</dbReference>
<dbReference type="EMBL" id="CAMXCT030006498">
    <property type="protein sequence ID" value="CAL4802071.1"/>
    <property type="molecule type" value="Genomic_DNA"/>
</dbReference>
<dbReference type="Pfam" id="PF00313">
    <property type="entry name" value="CSD"/>
    <property type="match status" value="1"/>
</dbReference>
<comment type="caution">
    <text evidence="2">The sequence shown here is derived from an EMBL/GenBank/DDBJ whole genome shotgun (WGS) entry which is preliminary data.</text>
</comment>
<evidence type="ECO:0000313" key="2">
    <source>
        <dbReference type="EMBL" id="CAI4014759.1"/>
    </source>
</evidence>
<reference evidence="2" key="1">
    <citation type="submission" date="2022-10" db="EMBL/GenBank/DDBJ databases">
        <authorList>
            <person name="Chen Y."/>
            <person name="Dougan E. K."/>
            <person name="Chan C."/>
            <person name="Rhodes N."/>
            <person name="Thang M."/>
        </authorList>
    </citation>
    <scope>NUCLEOTIDE SEQUENCE</scope>
</reference>
<name>A0A9P1GL27_9DINO</name>